<dbReference type="HOGENOM" id="CLU_527847_0_0_1"/>
<sequence length="516" mass="54548">MAVMSLRWLAAAAVCVPAVSAGMGREQVAAGGPIQTPAPEASRTPVVHLETASRAHGGALAARALLGPRSATPTTCRLRGWKIFTVSCLYNTEASAVGLACLTHGLPDLHGLPAVCLYRRHDSHRTLTARRTRVWYRPSFLPGDFWVWRPLDPSFPALTPTCRLALSFSYRRPQAAPAVGASPFPTCDTAAKTYTKCNFSYSDRGEEGSSARETSQRLNDAEVSSDRRRRPEVFLPSTETLPSPSTDDDDWQPIPRREDQRRDQTRLSRKLLGVAATTTFIPSTDSDVCRLALSPFPPRSASSASASSSSCAARTRTIRPPPPMTAAHAGPPGGPGFMGGPPGGPHGLAPPYGSPNPQQHTPPPDMAAMAPPGGAYDPRYSMANPSASPVHSMAPAPGPKMRPPTMKRLAQQPPRAPVYPPHHARHTAAPAPSIPRSSSSSPYNMGPTPGRPPQNGGYVPYPWAPSMDQKHAPVEFAHAEGGMGKSHGVVVKEGPLGRGVGGGVGDFGEGGSWVSG</sequence>
<reference evidence="4" key="1">
    <citation type="journal article" date="2015" name="Genome Announc.">
        <title>Draft genome sequence of the cellulolytic fungus Chaetomium globosum.</title>
        <authorList>
            <person name="Cuomo C.A."/>
            <person name="Untereiner W.A."/>
            <person name="Ma L.-J."/>
            <person name="Grabherr M."/>
            <person name="Birren B.W."/>
        </authorList>
    </citation>
    <scope>NUCLEOTIDE SEQUENCE [LARGE SCALE GENOMIC DNA]</scope>
    <source>
        <strain evidence="4">ATCC 6205 / CBS 148.51 / DSM 1962 / NBRC 6347 / NRRL 1970</strain>
    </source>
</reference>
<evidence type="ECO:0000256" key="1">
    <source>
        <dbReference type="SAM" id="MobiDB-lite"/>
    </source>
</evidence>
<evidence type="ECO:0000313" key="4">
    <source>
        <dbReference type="Proteomes" id="UP000001056"/>
    </source>
</evidence>
<feature type="compositionally biased region" description="Low complexity" evidence="1">
    <location>
        <begin position="427"/>
        <end position="442"/>
    </location>
</feature>
<feature type="compositionally biased region" description="Basic and acidic residues" evidence="1">
    <location>
        <begin position="255"/>
        <end position="265"/>
    </location>
</feature>
<name>Q2GUG3_CHAGB</name>
<dbReference type="RefSeq" id="XP_001226318.1">
    <property type="nucleotide sequence ID" value="XM_001226317.1"/>
</dbReference>
<dbReference type="GeneID" id="4394685"/>
<organism evidence="3 4">
    <name type="scientific">Chaetomium globosum (strain ATCC 6205 / CBS 148.51 / DSM 1962 / NBRC 6347 / NRRL 1970)</name>
    <name type="common">Soil fungus</name>
    <dbReference type="NCBI Taxonomy" id="306901"/>
    <lineage>
        <taxon>Eukaryota</taxon>
        <taxon>Fungi</taxon>
        <taxon>Dikarya</taxon>
        <taxon>Ascomycota</taxon>
        <taxon>Pezizomycotina</taxon>
        <taxon>Sordariomycetes</taxon>
        <taxon>Sordariomycetidae</taxon>
        <taxon>Sordariales</taxon>
        <taxon>Chaetomiaceae</taxon>
        <taxon>Chaetomium</taxon>
    </lineage>
</organism>
<feature type="compositionally biased region" description="Gly residues" evidence="1">
    <location>
        <begin position="496"/>
        <end position="516"/>
    </location>
</feature>
<dbReference type="EMBL" id="CH408034">
    <property type="protein sequence ID" value="EAQ84377.1"/>
    <property type="molecule type" value="Genomic_DNA"/>
</dbReference>
<feature type="compositionally biased region" description="Low complexity" evidence="1">
    <location>
        <begin position="300"/>
        <end position="315"/>
    </location>
</feature>
<dbReference type="OMA" id="PVEFAHA"/>
<feature type="region of interest" description="Disordered" evidence="1">
    <location>
        <begin position="488"/>
        <end position="516"/>
    </location>
</feature>
<dbReference type="InParanoid" id="Q2GUG3"/>
<feature type="signal peptide" evidence="2">
    <location>
        <begin position="1"/>
        <end position="21"/>
    </location>
</feature>
<dbReference type="OrthoDB" id="4849731at2759"/>
<accession>Q2GUG3</accession>
<gene>
    <name evidence="3" type="ORF">CHGG_08391</name>
</gene>
<keyword evidence="4" id="KW-1185">Reference proteome</keyword>
<dbReference type="AlphaFoldDB" id="Q2GUG3"/>
<evidence type="ECO:0000313" key="3">
    <source>
        <dbReference type="EMBL" id="EAQ84377.1"/>
    </source>
</evidence>
<feature type="region of interest" description="Disordered" evidence="1">
    <location>
        <begin position="202"/>
        <end position="265"/>
    </location>
</feature>
<evidence type="ECO:0000256" key="2">
    <source>
        <dbReference type="SAM" id="SignalP"/>
    </source>
</evidence>
<feature type="compositionally biased region" description="Low complexity" evidence="1">
    <location>
        <begin position="366"/>
        <end position="378"/>
    </location>
</feature>
<keyword evidence="2" id="KW-0732">Signal</keyword>
<dbReference type="VEuPathDB" id="FungiDB:CHGG_08391"/>
<protein>
    <submittedName>
        <fullName evidence="3">Uncharacterized protein</fullName>
    </submittedName>
</protein>
<proteinExistence type="predicted"/>
<feature type="chain" id="PRO_5004208468" evidence="2">
    <location>
        <begin position="22"/>
        <end position="516"/>
    </location>
</feature>
<dbReference type="Proteomes" id="UP000001056">
    <property type="component" value="Unassembled WGS sequence"/>
</dbReference>
<feature type="region of interest" description="Disordered" evidence="1">
    <location>
        <begin position="296"/>
        <end position="465"/>
    </location>
</feature>